<feature type="region of interest" description="Disordered" evidence="1">
    <location>
        <begin position="189"/>
        <end position="229"/>
    </location>
</feature>
<feature type="transmembrane region" description="Helical" evidence="2">
    <location>
        <begin position="12"/>
        <end position="31"/>
    </location>
</feature>
<dbReference type="InterPro" id="IPR052710">
    <property type="entry name" value="CAAX_protease"/>
</dbReference>
<dbReference type="Proteomes" id="UP000315700">
    <property type="component" value="Chromosome"/>
</dbReference>
<gene>
    <name evidence="4" type="ORF">Pan44_15180</name>
</gene>
<dbReference type="PANTHER" id="PTHR36435">
    <property type="entry name" value="SLR1288 PROTEIN"/>
    <property type="match status" value="1"/>
</dbReference>
<dbReference type="InterPro" id="IPR003675">
    <property type="entry name" value="Rce1/LyrA-like_dom"/>
</dbReference>
<dbReference type="RefSeq" id="WP_145028751.1">
    <property type="nucleotide sequence ID" value="NZ_CP036271.1"/>
</dbReference>
<evidence type="ECO:0000313" key="5">
    <source>
        <dbReference type="Proteomes" id="UP000315700"/>
    </source>
</evidence>
<dbReference type="EMBL" id="CP036271">
    <property type="protein sequence ID" value="QDT53496.1"/>
    <property type="molecule type" value="Genomic_DNA"/>
</dbReference>
<evidence type="ECO:0000313" key="4">
    <source>
        <dbReference type="EMBL" id="QDT53496.1"/>
    </source>
</evidence>
<reference evidence="4 5" key="1">
    <citation type="submission" date="2019-02" db="EMBL/GenBank/DDBJ databases">
        <title>Deep-cultivation of Planctomycetes and their phenomic and genomic characterization uncovers novel biology.</title>
        <authorList>
            <person name="Wiegand S."/>
            <person name="Jogler M."/>
            <person name="Boedeker C."/>
            <person name="Pinto D."/>
            <person name="Vollmers J."/>
            <person name="Rivas-Marin E."/>
            <person name="Kohn T."/>
            <person name="Peeters S.H."/>
            <person name="Heuer A."/>
            <person name="Rast P."/>
            <person name="Oberbeckmann S."/>
            <person name="Bunk B."/>
            <person name="Jeske O."/>
            <person name="Meyerdierks A."/>
            <person name="Storesund J.E."/>
            <person name="Kallscheuer N."/>
            <person name="Luecker S."/>
            <person name="Lage O.M."/>
            <person name="Pohl T."/>
            <person name="Merkel B.J."/>
            <person name="Hornburger P."/>
            <person name="Mueller R.-W."/>
            <person name="Bruemmer F."/>
            <person name="Labrenz M."/>
            <person name="Spormann A.M."/>
            <person name="Op den Camp H."/>
            <person name="Overmann J."/>
            <person name="Amann R."/>
            <person name="Jetten M.S.M."/>
            <person name="Mascher T."/>
            <person name="Medema M.H."/>
            <person name="Devos D.P."/>
            <person name="Kaster A.-K."/>
            <person name="Ovreas L."/>
            <person name="Rohde M."/>
            <person name="Galperin M.Y."/>
            <person name="Jogler C."/>
        </authorList>
    </citation>
    <scope>NUCLEOTIDE SEQUENCE [LARGE SCALE GENOMIC DNA]</scope>
    <source>
        <strain evidence="4 5">Pan44</strain>
    </source>
</reference>
<keyword evidence="4" id="KW-0645">Protease</keyword>
<feature type="compositionally biased region" description="Low complexity" evidence="1">
    <location>
        <begin position="192"/>
        <end position="208"/>
    </location>
</feature>
<feature type="transmembrane region" description="Helical" evidence="2">
    <location>
        <begin position="43"/>
        <end position="61"/>
    </location>
</feature>
<evidence type="ECO:0000256" key="2">
    <source>
        <dbReference type="SAM" id="Phobius"/>
    </source>
</evidence>
<feature type="transmembrane region" description="Helical" evidence="2">
    <location>
        <begin position="156"/>
        <end position="175"/>
    </location>
</feature>
<proteinExistence type="predicted"/>
<dbReference type="AlphaFoldDB" id="A0A517SBM8"/>
<dbReference type="KEGG" id="ccos:Pan44_15180"/>
<dbReference type="OrthoDB" id="118729at2"/>
<keyword evidence="2" id="KW-0472">Membrane</keyword>
<dbReference type="GO" id="GO:0006508">
    <property type="term" value="P:proteolysis"/>
    <property type="evidence" value="ECO:0007669"/>
    <property type="project" value="UniProtKB-KW"/>
</dbReference>
<keyword evidence="4" id="KW-0378">Hydrolase</keyword>
<dbReference type="InParanoid" id="A0A517SBM8"/>
<feature type="domain" description="CAAX prenyl protease 2/Lysostaphin resistance protein A-like" evidence="3">
    <location>
        <begin position="81"/>
        <end position="169"/>
    </location>
</feature>
<sequence length="229" mass="24791">MIDRRGLLRTAAFVYLALTALAVLIAWLVGLDLTSLLRPDPEEAAIGLAAVLPMSVVFFIAPDLKDRVVDLLGPALAQCRWYDLVALAAMAGISEELVFRGALEGWLRSYDILFAIVVANLLFGAMHPITVTYFLIAAGFGVYFSVLANLGPERNLTAPIVAHTVYDLIGFLLVARDFRKTSSGFVAPSRWPPAQTTTQPATTEPAIQDSADDETPADGTRPESKPPEY</sequence>
<accession>A0A517SBM8</accession>
<dbReference type="PANTHER" id="PTHR36435:SF1">
    <property type="entry name" value="CAAX AMINO TERMINAL PROTEASE FAMILY PROTEIN"/>
    <property type="match status" value="1"/>
</dbReference>
<keyword evidence="5" id="KW-1185">Reference proteome</keyword>
<organism evidence="4 5">
    <name type="scientific">Caulifigura coniformis</name>
    <dbReference type="NCBI Taxonomy" id="2527983"/>
    <lineage>
        <taxon>Bacteria</taxon>
        <taxon>Pseudomonadati</taxon>
        <taxon>Planctomycetota</taxon>
        <taxon>Planctomycetia</taxon>
        <taxon>Planctomycetales</taxon>
        <taxon>Planctomycetaceae</taxon>
        <taxon>Caulifigura</taxon>
    </lineage>
</organism>
<evidence type="ECO:0000256" key="1">
    <source>
        <dbReference type="SAM" id="MobiDB-lite"/>
    </source>
</evidence>
<name>A0A517SBM8_9PLAN</name>
<keyword evidence="2" id="KW-0812">Transmembrane</keyword>
<dbReference type="GO" id="GO:0080120">
    <property type="term" value="P:CAAX-box protein maturation"/>
    <property type="evidence" value="ECO:0007669"/>
    <property type="project" value="UniProtKB-ARBA"/>
</dbReference>
<keyword evidence="2" id="KW-1133">Transmembrane helix</keyword>
<protein>
    <submittedName>
        <fullName evidence="4">CAAX amino terminal protease self-immunity</fullName>
    </submittedName>
</protein>
<feature type="compositionally biased region" description="Basic and acidic residues" evidence="1">
    <location>
        <begin position="220"/>
        <end position="229"/>
    </location>
</feature>
<dbReference type="GO" id="GO:0004175">
    <property type="term" value="F:endopeptidase activity"/>
    <property type="evidence" value="ECO:0007669"/>
    <property type="project" value="UniProtKB-ARBA"/>
</dbReference>
<evidence type="ECO:0000259" key="3">
    <source>
        <dbReference type="Pfam" id="PF02517"/>
    </source>
</evidence>
<dbReference type="Pfam" id="PF02517">
    <property type="entry name" value="Rce1-like"/>
    <property type="match status" value="1"/>
</dbReference>